<dbReference type="PANTHER" id="PTHR37943">
    <property type="entry name" value="PROTEIN VES"/>
    <property type="match status" value="1"/>
</dbReference>
<dbReference type="SUPFAM" id="SSF51182">
    <property type="entry name" value="RmlC-like cupins"/>
    <property type="match status" value="1"/>
</dbReference>
<dbReference type="Gene3D" id="2.60.120.10">
    <property type="entry name" value="Jelly Rolls"/>
    <property type="match status" value="1"/>
</dbReference>
<name>A0A4R5U1I2_9GAMM</name>
<evidence type="ECO:0000313" key="1">
    <source>
        <dbReference type="EMBL" id="TDK27456.1"/>
    </source>
</evidence>
<protein>
    <submittedName>
        <fullName evidence="1">HutD family protein</fullName>
    </submittedName>
</protein>
<dbReference type="OrthoDB" id="9800082at2"/>
<keyword evidence="2" id="KW-1185">Reference proteome</keyword>
<organism evidence="1 2">
    <name type="scientific">Luteimonas aestuarii</name>
    <dbReference type="NCBI Taxonomy" id="453837"/>
    <lineage>
        <taxon>Bacteria</taxon>
        <taxon>Pseudomonadati</taxon>
        <taxon>Pseudomonadota</taxon>
        <taxon>Gammaproteobacteria</taxon>
        <taxon>Lysobacterales</taxon>
        <taxon>Lysobacteraceae</taxon>
        <taxon>Luteimonas</taxon>
    </lineage>
</organism>
<dbReference type="InterPro" id="IPR014710">
    <property type="entry name" value="RmlC-like_jellyroll"/>
</dbReference>
<dbReference type="InterPro" id="IPR011051">
    <property type="entry name" value="RmlC_Cupin_sf"/>
</dbReference>
<dbReference type="InterPro" id="IPR010282">
    <property type="entry name" value="Uncharacterised_HutD/Ves"/>
</dbReference>
<dbReference type="Pfam" id="PF05962">
    <property type="entry name" value="HutD"/>
    <property type="match status" value="1"/>
</dbReference>
<evidence type="ECO:0000313" key="2">
    <source>
        <dbReference type="Proteomes" id="UP000294796"/>
    </source>
</evidence>
<gene>
    <name evidence="1" type="ORF">E2F46_04505</name>
</gene>
<sequence length="215" mass="23527">MTMARPQSLLIPANEYRRVRWKNGAGWTREICACRMDGREGIDATAWDFRLSIAEIEADAPFSSFPGIDRELVLLSGNGLSLQFDDGDAVTLLPPHDRARFAGERGVAGRLVDGRTEDFNLMWRREAVQATLWHRPLVGAMVVFVDAGDCWAVHLVGGQARIDGERFSAALEQGDTALLQAEAGRTRHVIEGGGELLLVRIQPSALDDAANPSFG</sequence>
<proteinExistence type="predicted"/>
<dbReference type="RefSeq" id="WP_133320875.1">
    <property type="nucleotide sequence ID" value="NZ_SMTF01000002.1"/>
</dbReference>
<dbReference type="AlphaFoldDB" id="A0A4R5U1I2"/>
<dbReference type="PANTHER" id="PTHR37943:SF1">
    <property type="entry name" value="PROTEIN VES"/>
    <property type="match status" value="1"/>
</dbReference>
<dbReference type="EMBL" id="SMTF01000002">
    <property type="protein sequence ID" value="TDK27456.1"/>
    <property type="molecule type" value="Genomic_DNA"/>
</dbReference>
<dbReference type="Proteomes" id="UP000294796">
    <property type="component" value="Unassembled WGS sequence"/>
</dbReference>
<reference evidence="1 2" key="1">
    <citation type="submission" date="2019-03" db="EMBL/GenBank/DDBJ databases">
        <title>Luteimonas zhaokaii sp.nov., isolated from the rectal contents of Plateau pika in Yushu, Qinghai Province, China.</title>
        <authorList>
            <person name="Zhang G."/>
        </authorList>
    </citation>
    <scope>NUCLEOTIDE SEQUENCE [LARGE SCALE GENOMIC DNA]</scope>
    <source>
        <strain evidence="1 2">B9</strain>
    </source>
</reference>
<comment type="caution">
    <text evidence="1">The sequence shown here is derived from an EMBL/GenBank/DDBJ whole genome shotgun (WGS) entry which is preliminary data.</text>
</comment>
<accession>A0A4R5U1I2</accession>
<dbReference type="CDD" id="cd20293">
    <property type="entry name" value="cupin_HutD_N"/>
    <property type="match status" value="1"/>
</dbReference>